<feature type="compositionally biased region" description="Acidic residues" evidence="1">
    <location>
        <begin position="616"/>
        <end position="632"/>
    </location>
</feature>
<dbReference type="VEuPathDB" id="CryptoDB:Cvel_29410"/>
<sequence length="699" mass="70886">MQAVQASDYLASDHLAVRRLPDFKSLVNRGKEKVEEFVEDAPQEVKDTVHAAEAAVENAARESGIGEAELPDGIELPSSPPEVTEKEVGGDGNETAIVSPATNDTLKVETESERPQLESPFAEKQNSTQVSVLGDVVANQTDAGPKESGSASVADGELSSPALEQGKTLNGTGVVVPEEGGSAVDTETQTEPGTVALEGGQDDQVSSSPSPSPSSPVSEGEETPPEASASASDTSSVSGPTESPEEEAEPAPATAEETAGGGVSNQTTLKSPTANSTVVAPEPLTEEEKQTPPVSSEEVGAVQEEEETKKEEENEGPPQSVGTEMSMGSESESEAQPKKNETAAVIAPLIGAGGAAAAGAMGGGGGDSLSFPSTPPDLVNEPEPEESFPEPASPSPSASLPSSDSPEEGSPFLPASPSPSPPLGETDPDGFLAPSPTPAVKTYTESPRPAAVPSYASDPSVSGGMGGREKVDAASSVPAFGAPVKSGGSSHSSPSSVRIDPSPSEPVETEISFFHKYASVLSILVISGFVVTVYCCCFRERVSAVLADPTGAGRTEGEMEMVVGKMTGESADGRKGRDRQGISKLPYRPLGAGGNSGRAGSAGNTRDSGATVPGTESDDGGDHLDDDGEVSDEERPSVSISAGGRGRTNDLGTAKRETGSAVPSASRLGATRIGPGGLGGGEGSPRRGSDGWDIEDDNW</sequence>
<proteinExistence type="predicted"/>
<dbReference type="EMBL" id="CDMZ01003242">
    <property type="protein sequence ID" value="CEM45668.1"/>
    <property type="molecule type" value="Genomic_DNA"/>
</dbReference>
<feature type="compositionally biased region" description="Gly residues" evidence="1">
    <location>
        <begin position="674"/>
        <end position="683"/>
    </location>
</feature>
<feature type="compositionally biased region" description="Basic and acidic residues" evidence="1">
    <location>
        <begin position="571"/>
        <end position="581"/>
    </location>
</feature>
<feature type="region of interest" description="Disordered" evidence="1">
    <location>
        <begin position="566"/>
        <end position="699"/>
    </location>
</feature>
<feature type="compositionally biased region" description="Low complexity" evidence="1">
    <location>
        <begin position="225"/>
        <end position="242"/>
    </location>
</feature>
<evidence type="ECO:0000313" key="2">
    <source>
        <dbReference type="EMBL" id="CEM45668.1"/>
    </source>
</evidence>
<feature type="region of interest" description="Disordered" evidence="1">
    <location>
        <begin position="59"/>
        <end position="342"/>
    </location>
</feature>
<feature type="compositionally biased region" description="Low complexity" evidence="1">
    <location>
        <begin position="483"/>
        <end position="502"/>
    </location>
</feature>
<feature type="region of interest" description="Disordered" evidence="1">
    <location>
        <begin position="355"/>
        <end position="503"/>
    </location>
</feature>
<reference evidence="2" key="1">
    <citation type="submission" date="2014-11" db="EMBL/GenBank/DDBJ databases">
        <authorList>
            <person name="Otto D Thomas"/>
            <person name="Naeem Raeece"/>
        </authorList>
    </citation>
    <scope>NUCLEOTIDE SEQUENCE</scope>
</reference>
<organism evidence="2">
    <name type="scientific">Chromera velia CCMP2878</name>
    <dbReference type="NCBI Taxonomy" id="1169474"/>
    <lineage>
        <taxon>Eukaryota</taxon>
        <taxon>Sar</taxon>
        <taxon>Alveolata</taxon>
        <taxon>Colpodellida</taxon>
        <taxon>Chromeraceae</taxon>
        <taxon>Chromera</taxon>
    </lineage>
</organism>
<feature type="compositionally biased region" description="Gly residues" evidence="1">
    <location>
        <begin position="355"/>
        <end position="367"/>
    </location>
</feature>
<feature type="compositionally biased region" description="Polar residues" evidence="1">
    <location>
        <begin position="264"/>
        <end position="278"/>
    </location>
</feature>
<feature type="compositionally biased region" description="Low complexity" evidence="1">
    <location>
        <begin position="395"/>
        <end position="413"/>
    </location>
</feature>
<evidence type="ECO:0000256" key="1">
    <source>
        <dbReference type="SAM" id="MobiDB-lite"/>
    </source>
</evidence>
<dbReference type="AlphaFoldDB" id="A0A0G4HN90"/>
<feature type="compositionally biased region" description="Basic and acidic residues" evidence="1">
    <location>
        <begin position="106"/>
        <end position="116"/>
    </location>
</feature>
<protein>
    <submittedName>
        <fullName evidence="2">Uncharacterized protein</fullName>
    </submittedName>
</protein>
<accession>A0A0G4HN90</accession>
<name>A0A0G4HN90_9ALVE</name>
<gene>
    <name evidence="2" type="ORF">Cvel_29410</name>
</gene>